<gene>
    <name evidence="1" type="primary">g9316</name>
    <name evidence="1" type="ORF">NpPPO83_00009316</name>
</gene>
<accession>A0ACB5RRC2</accession>
<proteinExistence type="predicted"/>
<organism evidence="1 2">
    <name type="scientific">Neofusicoccum parvum</name>
    <dbReference type="NCBI Taxonomy" id="310453"/>
    <lineage>
        <taxon>Eukaryota</taxon>
        <taxon>Fungi</taxon>
        <taxon>Dikarya</taxon>
        <taxon>Ascomycota</taxon>
        <taxon>Pezizomycotina</taxon>
        <taxon>Dothideomycetes</taxon>
        <taxon>Dothideomycetes incertae sedis</taxon>
        <taxon>Botryosphaeriales</taxon>
        <taxon>Botryosphaeriaceae</taxon>
        <taxon>Neofusicoccum</taxon>
    </lineage>
</organism>
<evidence type="ECO:0000313" key="1">
    <source>
        <dbReference type="EMBL" id="GME23064.1"/>
    </source>
</evidence>
<keyword evidence="2" id="KW-1185">Reference proteome</keyword>
<evidence type="ECO:0000313" key="2">
    <source>
        <dbReference type="Proteomes" id="UP001165186"/>
    </source>
</evidence>
<name>A0ACB5RRC2_9PEZI</name>
<sequence length="257" mass="28018">MPAQPPAPPAPRTFTHLIVAFTSFLTVAIHTILHQRSLYPRTSFLTARAYNYPVHQSRHPAVCAWVADAVAAVEAELLQNRAARVALVVYSAASRPLERFVWDVSRFPAVAREERETAFAEREGEGPRPADAEPTDANVDLEEQFRASLAKLTACGGLLRPLPPGCTFTVAVELREDADAPIGHPQPWIPAHPSLQATKQKGDGEKPARGEELGGAKMTPVRAVRAGEMMFEMWIEEGKAKVDTDGSASNNSSADYR</sequence>
<comment type="caution">
    <text evidence="1">The sequence shown here is derived from an EMBL/GenBank/DDBJ whole genome shotgun (WGS) entry which is preliminary data.</text>
</comment>
<reference evidence="1" key="1">
    <citation type="submission" date="2024-09" db="EMBL/GenBank/DDBJ databases">
        <title>Draft Genome Sequences of Neofusicoccum parvum.</title>
        <authorList>
            <person name="Ashida A."/>
            <person name="Camagna M."/>
            <person name="Tanaka A."/>
            <person name="Takemoto D."/>
        </authorList>
    </citation>
    <scope>NUCLEOTIDE SEQUENCE</scope>
    <source>
        <strain evidence="1">PPO83</strain>
    </source>
</reference>
<dbReference type="EMBL" id="BSXG01000005">
    <property type="protein sequence ID" value="GME23064.1"/>
    <property type="molecule type" value="Genomic_DNA"/>
</dbReference>
<protein>
    <submittedName>
        <fullName evidence="1">Horma domain-containing protein</fullName>
    </submittedName>
</protein>
<dbReference type="Proteomes" id="UP001165186">
    <property type="component" value="Unassembled WGS sequence"/>
</dbReference>